<dbReference type="PROSITE" id="PS50213">
    <property type="entry name" value="FAS1"/>
    <property type="match status" value="1"/>
</dbReference>
<dbReference type="PANTHER" id="PTHR10900:SF77">
    <property type="entry name" value="FI19380P1"/>
    <property type="match status" value="1"/>
</dbReference>
<sequence>MKNLLILCLGLLGPLAVIAQTTPPRGTSYQDSVRIQQSRYPVKNISNLYMNPVMDIVENLTQSTKHPIFLNALRAANLTATFKSRGPITLFLPSDSAFISRLGQSHLDTLLKPEHKLELSNFITYHAVAGRLDAKSIGKQIKAGNGEATLLTLSGSKIIARIDGNRNIVLTDETGGQSVIEKFNVQQSNGLIHLINPDIMAKNRIL</sequence>
<organism evidence="3 4">
    <name type="scientific">Mucilaginibacter robiniae</name>
    <dbReference type="NCBI Taxonomy" id="2728022"/>
    <lineage>
        <taxon>Bacteria</taxon>
        <taxon>Pseudomonadati</taxon>
        <taxon>Bacteroidota</taxon>
        <taxon>Sphingobacteriia</taxon>
        <taxon>Sphingobacteriales</taxon>
        <taxon>Sphingobacteriaceae</taxon>
        <taxon>Mucilaginibacter</taxon>
    </lineage>
</organism>
<keyword evidence="1" id="KW-0732">Signal</keyword>
<dbReference type="PANTHER" id="PTHR10900">
    <property type="entry name" value="PERIOSTIN-RELATED"/>
    <property type="match status" value="1"/>
</dbReference>
<dbReference type="Gene3D" id="2.30.180.10">
    <property type="entry name" value="FAS1 domain"/>
    <property type="match status" value="1"/>
</dbReference>
<evidence type="ECO:0000259" key="2">
    <source>
        <dbReference type="PROSITE" id="PS50213"/>
    </source>
</evidence>
<name>A0A7L5ECK1_9SPHI</name>
<protein>
    <submittedName>
        <fullName evidence="3">Fasciclin domain-containing protein</fullName>
    </submittedName>
</protein>
<evidence type="ECO:0000313" key="3">
    <source>
        <dbReference type="EMBL" id="QJD98146.1"/>
    </source>
</evidence>
<reference evidence="3 4" key="1">
    <citation type="submission" date="2020-04" db="EMBL/GenBank/DDBJ databases">
        <title>Genome sequencing of novel species.</title>
        <authorList>
            <person name="Heo J."/>
            <person name="Kim S.-J."/>
            <person name="Kim J.-S."/>
            <person name="Hong S.-B."/>
            <person name="Kwon S.-W."/>
        </authorList>
    </citation>
    <scope>NUCLEOTIDE SEQUENCE [LARGE SCALE GENOMIC DNA]</scope>
    <source>
        <strain evidence="3 4">F39-2</strain>
    </source>
</reference>
<dbReference type="GO" id="GO:0007155">
    <property type="term" value="P:cell adhesion"/>
    <property type="evidence" value="ECO:0007669"/>
    <property type="project" value="TreeGrafter"/>
</dbReference>
<dbReference type="GO" id="GO:0005615">
    <property type="term" value="C:extracellular space"/>
    <property type="evidence" value="ECO:0007669"/>
    <property type="project" value="TreeGrafter"/>
</dbReference>
<keyword evidence="4" id="KW-1185">Reference proteome</keyword>
<feature type="domain" description="FAS1" evidence="2">
    <location>
        <begin position="53"/>
        <end position="199"/>
    </location>
</feature>
<dbReference type="SMART" id="SM00554">
    <property type="entry name" value="FAS1"/>
    <property type="match status" value="1"/>
</dbReference>
<dbReference type="GO" id="GO:0031012">
    <property type="term" value="C:extracellular matrix"/>
    <property type="evidence" value="ECO:0007669"/>
    <property type="project" value="TreeGrafter"/>
</dbReference>
<dbReference type="Proteomes" id="UP000503278">
    <property type="component" value="Chromosome"/>
</dbReference>
<dbReference type="AlphaFoldDB" id="A0A7L5ECK1"/>
<dbReference type="InterPro" id="IPR000782">
    <property type="entry name" value="FAS1_domain"/>
</dbReference>
<gene>
    <name evidence="3" type="ORF">HH214_20830</name>
</gene>
<dbReference type="KEGG" id="mrob:HH214_20830"/>
<dbReference type="InterPro" id="IPR050904">
    <property type="entry name" value="Adhesion/Biosynth-related"/>
</dbReference>
<dbReference type="GO" id="GO:0030198">
    <property type="term" value="P:extracellular matrix organization"/>
    <property type="evidence" value="ECO:0007669"/>
    <property type="project" value="TreeGrafter"/>
</dbReference>
<dbReference type="GO" id="GO:0050839">
    <property type="term" value="F:cell adhesion molecule binding"/>
    <property type="evidence" value="ECO:0007669"/>
    <property type="project" value="TreeGrafter"/>
</dbReference>
<dbReference type="Pfam" id="PF02469">
    <property type="entry name" value="Fasciclin"/>
    <property type="match status" value="1"/>
</dbReference>
<feature type="chain" id="PRO_5029639042" evidence="1">
    <location>
        <begin position="20"/>
        <end position="206"/>
    </location>
</feature>
<feature type="signal peptide" evidence="1">
    <location>
        <begin position="1"/>
        <end position="19"/>
    </location>
</feature>
<dbReference type="InterPro" id="IPR036378">
    <property type="entry name" value="FAS1_dom_sf"/>
</dbReference>
<dbReference type="RefSeq" id="WP_169610888.1">
    <property type="nucleotide sequence ID" value="NZ_CP051682.1"/>
</dbReference>
<dbReference type="EMBL" id="CP051682">
    <property type="protein sequence ID" value="QJD98146.1"/>
    <property type="molecule type" value="Genomic_DNA"/>
</dbReference>
<accession>A0A7L5ECK1</accession>
<dbReference type="SUPFAM" id="SSF82153">
    <property type="entry name" value="FAS1 domain"/>
    <property type="match status" value="1"/>
</dbReference>
<proteinExistence type="predicted"/>
<evidence type="ECO:0000256" key="1">
    <source>
        <dbReference type="SAM" id="SignalP"/>
    </source>
</evidence>
<evidence type="ECO:0000313" key="4">
    <source>
        <dbReference type="Proteomes" id="UP000503278"/>
    </source>
</evidence>